<dbReference type="PANTHER" id="PTHR38590:SF1">
    <property type="entry name" value="BLL0828 PROTEIN"/>
    <property type="match status" value="1"/>
</dbReference>
<dbReference type="RefSeq" id="WP_128535818.1">
    <property type="nucleotide sequence ID" value="NZ_SBIW01000012.1"/>
</dbReference>
<dbReference type="CDD" id="cd01038">
    <property type="entry name" value="Endonuclease_DUF559"/>
    <property type="match status" value="1"/>
</dbReference>
<dbReference type="InterPro" id="IPR011335">
    <property type="entry name" value="Restrct_endonuc-II-like"/>
</dbReference>
<feature type="domain" description="DUF559" evidence="1">
    <location>
        <begin position="12"/>
        <end position="117"/>
    </location>
</feature>
<reference evidence="2 3" key="1">
    <citation type="submission" date="2019-01" db="EMBL/GenBank/DDBJ databases">
        <title>Mucilaginibacter antarcticum sp. nov., isolated from antarctic soil.</title>
        <authorList>
            <person name="Yan Y.-Q."/>
            <person name="Du Z.-J."/>
        </authorList>
    </citation>
    <scope>NUCLEOTIDE SEQUENCE [LARGE SCALE GENOMIC DNA]</scope>
    <source>
        <strain evidence="2 3">F01003</strain>
    </source>
</reference>
<keyword evidence="2" id="KW-0540">Nuclease</keyword>
<evidence type="ECO:0000259" key="1">
    <source>
        <dbReference type="Pfam" id="PF04480"/>
    </source>
</evidence>
<accession>A0A444MIJ3</accession>
<dbReference type="GO" id="GO:0004519">
    <property type="term" value="F:endonuclease activity"/>
    <property type="evidence" value="ECO:0007669"/>
    <property type="project" value="UniProtKB-KW"/>
</dbReference>
<comment type="caution">
    <text evidence="2">The sequence shown here is derived from an EMBL/GenBank/DDBJ whole genome shotgun (WGS) entry which is preliminary data.</text>
</comment>
<dbReference type="InterPro" id="IPR047216">
    <property type="entry name" value="Endonuclease_DUF559_bact"/>
</dbReference>
<keyword evidence="2" id="KW-0255">Endonuclease</keyword>
<sequence>MKRKIIPYNPNLKLLARKLRNDSTPGEVLLWKELNGKQMFGFDFHRQKPLLNYIVDFYCYELNLIIEIDGHYHNNEERYNLDVLREAELAEYDLTVMRFTEMEVRRDMGNVLRTIETYILEYKGGFGGETHP</sequence>
<proteinExistence type="predicted"/>
<dbReference type="InterPro" id="IPR007569">
    <property type="entry name" value="DUF559"/>
</dbReference>
<dbReference type="Pfam" id="PF04480">
    <property type="entry name" value="DUF559"/>
    <property type="match status" value="1"/>
</dbReference>
<dbReference type="SUPFAM" id="SSF52980">
    <property type="entry name" value="Restriction endonuclease-like"/>
    <property type="match status" value="1"/>
</dbReference>
<organism evidence="2 3">
    <name type="scientific">Mucilaginibacter gilvus</name>
    <dbReference type="NCBI Taxonomy" id="2305909"/>
    <lineage>
        <taxon>Bacteria</taxon>
        <taxon>Pseudomonadati</taxon>
        <taxon>Bacteroidota</taxon>
        <taxon>Sphingobacteriia</taxon>
        <taxon>Sphingobacteriales</taxon>
        <taxon>Sphingobacteriaceae</taxon>
        <taxon>Mucilaginibacter</taxon>
    </lineage>
</organism>
<dbReference type="PANTHER" id="PTHR38590">
    <property type="entry name" value="BLL0828 PROTEIN"/>
    <property type="match status" value="1"/>
</dbReference>
<evidence type="ECO:0000313" key="2">
    <source>
        <dbReference type="EMBL" id="RWY47924.1"/>
    </source>
</evidence>
<dbReference type="EMBL" id="SBIW01000012">
    <property type="protein sequence ID" value="RWY47924.1"/>
    <property type="molecule type" value="Genomic_DNA"/>
</dbReference>
<dbReference type="Proteomes" id="UP000286701">
    <property type="component" value="Unassembled WGS sequence"/>
</dbReference>
<gene>
    <name evidence="2" type="ORF">EPL05_20240</name>
</gene>
<dbReference type="AlphaFoldDB" id="A0A444MIJ3"/>
<evidence type="ECO:0000313" key="3">
    <source>
        <dbReference type="Proteomes" id="UP000286701"/>
    </source>
</evidence>
<dbReference type="OrthoDB" id="9798754at2"/>
<keyword evidence="2" id="KW-0378">Hydrolase</keyword>
<dbReference type="Gene3D" id="3.40.960.10">
    <property type="entry name" value="VSR Endonuclease"/>
    <property type="match status" value="1"/>
</dbReference>
<keyword evidence="3" id="KW-1185">Reference proteome</keyword>
<protein>
    <submittedName>
        <fullName evidence="2">Endonuclease domain-containing protein</fullName>
    </submittedName>
</protein>
<name>A0A444MIJ3_9SPHI</name>